<comment type="caution">
    <text evidence="2">The sequence shown here is derived from an EMBL/GenBank/DDBJ whole genome shotgun (WGS) entry which is preliminary data.</text>
</comment>
<gene>
    <name evidence="2" type="ORF">VTL71DRAFT_9667</name>
</gene>
<feature type="region of interest" description="Disordered" evidence="1">
    <location>
        <begin position="44"/>
        <end position="78"/>
    </location>
</feature>
<organism evidence="2 3">
    <name type="scientific">Oculimacula yallundae</name>
    <dbReference type="NCBI Taxonomy" id="86028"/>
    <lineage>
        <taxon>Eukaryota</taxon>
        <taxon>Fungi</taxon>
        <taxon>Dikarya</taxon>
        <taxon>Ascomycota</taxon>
        <taxon>Pezizomycotina</taxon>
        <taxon>Leotiomycetes</taxon>
        <taxon>Helotiales</taxon>
        <taxon>Ploettnerulaceae</taxon>
        <taxon>Oculimacula</taxon>
    </lineage>
</organism>
<evidence type="ECO:0000313" key="2">
    <source>
        <dbReference type="EMBL" id="KAL2060272.1"/>
    </source>
</evidence>
<feature type="region of interest" description="Disordered" evidence="1">
    <location>
        <begin position="184"/>
        <end position="214"/>
    </location>
</feature>
<dbReference type="Proteomes" id="UP001595075">
    <property type="component" value="Unassembled WGS sequence"/>
</dbReference>
<proteinExistence type="predicted"/>
<name>A0ABR4BSC1_9HELO</name>
<evidence type="ECO:0000313" key="3">
    <source>
        <dbReference type="Proteomes" id="UP001595075"/>
    </source>
</evidence>
<accession>A0ABR4BSC1</accession>
<feature type="compositionally biased region" description="Basic and acidic residues" evidence="1">
    <location>
        <begin position="187"/>
        <end position="197"/>
    </location>
</feature>
<sequence>MCPTTTTTIPSANPAAPSMTLLNTINHASFQSSTENRALAYHSTQSWSFNSEPHRSPEHSSRPDKQSDKSRTIRRKFQRQEAKHLVGDGYFFNPTNCSPEGQAQAAKPVDDNTENGHGDSTFLVAAVTEGSTFILIPDFPGNHTDITVSQYEELYFQGPELEATDPSFGKHLVDLEDWENIYGKNSSPREVRERKYTNFDSQNEIDSEDADASV</sequence>
<feature type="compositionally biased region" description="Basic and acidic residues" evidence="1">
    <location>
        <begin position="52"/>
        <end position="71"/>
    </location>
</feature>
<feature type="compositionally biased region" description="Acidic residues" evidence="1">
    <location>
        <begin position="203"/>
        <end position="214"/>
    </location>
</feature>
<dbReference type="EMBL" id="JAZHXI010000023">
    <property type="protein sequence ID" value="KAL2060272.1"/>
    <property type="molecule type" value="Genomic_DNA"/>
</dbReference>
<evidence type="ECO:0000256" key="1">
    <source>
        <dbReference type="SAM" id="MobiDB-lite"/>
    </source>
</evidence>
<reference evidence="2 3" key="1">
    <citation type="journal article" date="2024" name="Commun. Biol.">
        <title>Comparative genomic analysis of thermophilic fungi reveals convergent evolutionary adaptations and gene losses.</title>
        <authorList>
            <person name="Steindorff A.S."/>
            <person name="Aguilar-Pontes M.V."/>
            <person name="Robinson A.J."/>
            <person name="Andreopoulos B."/>
            <person name="LaButti K."/>
            <person name="Kuo A."/>
            <person name="Mondo S."/>
            <person name="Riley R."/>
            <person name="Otillar R."/>
            <person name="Haridas S."/>
            <person name="Lipzen A."/>
            <person name="Grimwood J."/>
            <person name="Schmutz J."/>
            <person name="Clum A."/>
            <person name="Reid I.D."/>
            <person name="Moisan M.C."/>
            <person name="Butler G."/>
            <person name="Nguyen T.T.M."/>
            <person name="Dewar K."/>
            <person name="Conant G."/>
            <person name="Drula E."/>
            <person name="Henrissat B."/>
            <person name="Hansel C."/>
            <person name="Singer S."/>
            <person name="Hutchinson M.I."/>
            <person name="de Vries R.P."/>
            <person name="Natvig D.O."/>
            <person name="Powell A.J."/>
            <person name="Tsang A."/>
            <person name="Grigoriev I.V."/>
        </authorList>
    </citation>
    <scope>NUCLEOTIDE SEQUENCE [LARGE SCALE GENOMIC DNA]</scope>
    <source>
        <strain evidence="2 3">CBS 494.80</strain>
    </source>
</reference>
<keyword evidence="3" id="KW-1185">Reference proteome</keyword>
<protein>
    <submittedName>
        <fullName evidence="2">Uncharacterized protein</fullName>
    </submittedName>
</protein>